<accession>A0ABQ2CMY4</accession>
<organism evidence="9 10">
    <name type="scientific">Halopseudomonas pertucinogena</name>
    <dbReference type="NCBI Taxonomy" id="86175"/>
    <lineage>
        <taxon>Bacteria</taxon>
        <taxon>Pseudomonadati</taxon>
        <taxon>Pseudomonadota</taxon>
        <taxon>Gammaproteobacteria</taxon>
        <taxon>Pseudomonadales</taxon>
        <taxon>Pseudomonadaceae</taxon>
        <taxon>Halopseudomonas</taxon>
    </lineage>
</organism>
<dbReference type="PROSITE" id="PS50850">
    <property type="entry name" value="MFS"/>
    <property type="match status" value="1"/>
</dbReference>
<sequence length="387" mass="40522">MAACLLAIFTTIFASHTPTPLYAMWQQAWGFSSTALTAVFSIYVLGVVVTLLTMGSLSDQVGRRQMLLPGLVFILCGSAIFMLASDIHQLGLARLLTGIGTGLVTGAATAAVVEMEPNGNWARGATFAALAFTLGASMGPTVSSLALLWSNHAHIWAFTVTIVLCLACIFMLLRAPWPSDLGQRQPGFSMRAWRPTPIRVPRHLLGTFLFAASAMCLAWSTGSLYSSLGPSMARDLIGVTELALAGLFAAGWQLVAGVTQFASQRQPLSRLLILGPALLIAGLGALAGAVLMESVWLFSLATVATGMGAGTTGVIATITIARSAPPAERGGMTSAFYLAAYLTMATVVLGLGFASDRLGMVNSMLGFTVLISIAAVALTFMRKQVQP</sequence>
<feature type="transmembrane region" description="Helical" evidence="7">
    <location>
        <begin position="333"/>
        <end position="354"/>
    </location>
</feature>
<feature type="transmembrane region" description="Helical" evidence="7">
    <location>
        <begin position="360"/>
        <end position="381"/>
    </location>
</feature>
<protein>
    <submittedName>
        <fullName evidence="9">MFS transporter</fullName>
    </submittedName>
</protein>
<dbReference type="SUPFAM" id="SSF103473">
    <property type="entry name" value="MFS general substrate transporter"/>
    <property type="match status" value="1"/>
</dbReference>
<gene>
    <name evidence="9" type="ORF">GCM10009083_04900</name>
</gene>
<feature type="transmembrane region" description="Helical" evidence="7">
    <location>
        <begin position="237"/>
        <end position="259"/>
    </location>
</feature>
<evidence type="ECO:0000313" key="10">
    <source>
        <dbReference type="Proteomes" id="UP000633263"/>
    </source>
</evidence>
<feature type="transmembrane region" description="Helical" evidence="7">
    <location>
        <begin position="66"/>
        <end position="85"/>
    </location>
</feature>
<evidence type="ECO:0000256" key="2">
    <source>
        <dbReference type="ARBA" id="ARBA00022448"/>
    </source>
</evidence>
<feature type="transmembrane region" description="Helical" evidence="7">
    <location>
        <begin position="91"/>
        <end position="113"/>
    </location>
</feature>
<dbReference type="Pfam" id="PF07690">
    <property type="entry name" value="MFS_1"/>
    <property type="match status" value="1"/>
</dbReference>
<dbReference type="InterPro" id="IPR036259">
    <property type="entry name" value="MFS_trans_sf"/>
</dbReference>
<comment type="subcellular location">
    <subcellularLocation>
        <location evidence="1">Cell membrane</location>
        <topology evidence="1">Multi-pass membrane protein</topology>
    </subcellularLocation>
</comment>
<name>A0ABQ2CMY4_9GAMM</name>
<feature type="transmembrane region" description="Helical" evidence="7">
    <location>
        <begin position="33"/>
        <end position="54"/>
    </location>
</feature>
<evidence type="ECO:0000256" key="4">
    <source>
        <dbReference type="ARBA" id="ARBA00022692"/>
    </source>
</evidence>
<dbReference type="InterPro" id="IPR020846">
    <property type="entry name" value="MFS_dom"/>
</dbReference>
<feature type="domain" description="Major facilitator superfamily (MFS) profile" evidence="8">
    <location>
        <begin position="1"/>
        <end position="386"/>
    </location>
</feature>
<evidence type="ECO:0000256" key="6">
    <source>
        <dbReference type="ARBA" id="ARBA00023136"/>
    </source>
</evidence>
<feature type="transmembrane region" description="Helical" evidence="7">
    <location>
        <begin position="271"/>
        <end position="291"/>
    </location>
</feature>
<proteinExistence type="predicted"/>
<feature type="transmembrane region" description="Helical" evidence="7">
    <location>
        <begin position="125"/>
        <end position="149"/>
    </location>
</feature>
<dbReference type="Gene3D" id="1.20.1250.20">
    <property type="entry name" value="MFS general substrate transporter like domains"/>
    <property type="match status" value="1"/>
</dbReference>
<dbReference type="PANTHER" id="PTHR23517:SF13">
    <property type="entry name" value="MAJOR FACILITATOR SUPERFAMILY MFS_1"/>
    <property type="match status" value="1"/>
</dbReference>
<keyword evidence="4 7" id="KW-0812">Transmembrane</keyword>
<evidence type="ECO:0000313" key="9">
    <source>
        <dbReference type="EMBL" id="GGI91503.1"/>
    </source>
</evidence>
<evidence type="ECO:0000256" key="5">
    <source>
        <dbReference type="ARBA" id="ARBA00022989"/>
    </source>
</evidence>
<keyword evidence="3" id="KW-1003">Cell membrane</keyword>
<evidence type="ECO:0000256" key="3">
    <source>
        <dbReference type="ARBA" id="ARBA00022475"/>
    </source>
</evidence>
<dbReference type="InterPro" id="IPR050171">
    <property type="entry name" value="MFS_Transporters"/>
</dbReference>
<reference evidence="10" key="1">
    <citation type="journal article" date="2019" name="Int. J. Syst. Evol. Microbiol.">
        <title>The Global Catalogue of Microorganisms (GCM) 10K type strain sequencing project: providing services to taxonomists for standard genome sequencing and annotation.</title>
        <authorList>
            <consortium name="The Broad Institute Genomics Platform"/>
            <consortium name="The Broad Institute Genome Sequencing Center for Infectious Disease"/>
            <person name="Wu L."/>
            <person name="Ma J."/>
        </authorList>
    </citation>
    <scope>NUCLEOTIDE SEQUENCE [LARGE SCALE GENOMIC DNA]</scope>
    <source>
        <strain evidence="10">JCM 11590</strain>
    </source>
</reference>
<keyword evidence="2" id="KW-0813">Transport</keyword>
<evidence type="ECO:0000256" key="7">
    <source>
        <dbReference type="SAM" id="Phobius"/>
    </source>
</evidence>
<evidence type="ECO:0000259" key="8">
    <source>
        <dbReference type="PROSITE" id="PS50850"/>
    </source>
</evidence>
<keyword evidence="6 7" id="KW-0472">Membrane</keyword>
<dbReference type="Proteomes" id="UP000633263">
    <property type="component" value="Unassembled WGS sequence"/>
</dbReference>
<evidence type="ECO:0000256" key="1">
    <source>
        <dbReference type="ARBA" id="ARBA00004651"/>
    </source>
</evidence>
<keyword evidence="5 7" id="KW-1133">Transmembrane helix</keyword>
<keyword evidence="10" id="KW-1185">Reference proteome</keyword>
<feature type="transmembrane region" description="Helical" evidence="7">
    <location>
        <begin position="297"/>
        <end position="321"/>
    </location>
</feature>
<feature type="transmembrane region" description="Helical" evidence="7">
    <location>
        <begin position="204"/>
        <end position="225"/>
    </location>
</feature>
<comment type="caution">
    <text evidence="9">The sequence shown here is derived from an EMBL/GenBank/DDBJ whole genome shotgun (WGS) entry which is preliminary data.</text>
</comment>
<dbReference type="PANTHER" id="PTHR23517">
    <property type="entry name" value="RESISTANCE PROTEIN MDTM, PUTATIVE-RELATED-RELATED"/>
    <property type="match status" value="1"/>
</dbReference>
<dbReference type="EMBL" id="BMNN01000001">
    <property type="protein sequence ID" value="GGI91503.1"/>
    <property type="molecule type" value="Genomic_DNA"/>
</dbReference>
<feature type="transmembrane region" description="Helical" evidence="7">
    <location>
        <begin position="155"/>
        <end position="175"/>
    </location>
</feature>
<dbReference type="InterPro" id="IPR011701">
    <property type="entry name" value="MFS"/>
</dbReference>